<organism evidence="2 3">
    <name type="scientific">Clostridium acidisoli DSM 12555</name>
    <dbReference type="NCBI Taxonomy" id="1121291"/>
    <lineage>
        <taxon>Bacteria</taxon>
        <taxon>Bacillati</taxon>
        <taxon>Bacillota</taxon>
        <taxon>Clostridia</taxon>
        <taxon>Eubacteriales</taxon>
        <taxon>Clostridiaceae</taxon>
        <taxon>Clostridium</taxon>
    </lineage>
</organism>
<reference evidence="2 3" key="1">
    <citation type="submission" date="2017-04" db="EMBL/GenBank/DDBJ databases">
        <authorList>
            <person name="Afonso C.L."/>
            <person name="Miller P.J."/>
            <person name="Scott M.A."/>
            <person name="Spackman E."/>
            <person name="Goraichik I."/>
            <person name="Dimitrov K.M."/>
            <person name="Suarez D.L."/>
            <person name="Swayne D.E."/>
        </authorList>
    </citation>
    <scope>NUCLEOTIDE SEQUENCE [LARGE SCALE GENOMIC DNA]</scope>
    <source>
        <strain evidence="2 3">DSM 12555</strain>
    </source>
</reference>
<dbReference type="PANTHER" id="PTHR37423">
    <property type="entry name" value="SOLUBLE LYTIC MUREIN TRANSGLYCOSYLASE-RELATED"/>
    <property type="match status" value="1"/>
</dbReference>
<dbReference type="CDD" id="cd16896">
    <property type="entry name" value="LT_Slt70-like"/>
    <property type="match status" value="1"/>
</dbReference>
<dbReference type="PANTHER" id="PTHR37423:SF2">
    <property type="entry name" value="MEMBRANE-BOUND LYTIC MUREIN TRANSGLYCOSYLASE C"/>
    <property type="match status" value="1"/>
</dbReference>
<name>A0A1W1X682_9CLOT</name>
<dbReference type="OrthoDB" id="9815002at2"/>
<dbReference type="Pfam" id="PF01464">
    <property type="entry name" value="SLT"/>
    <property type="match status" value="1"/>
</dbReference>
<proteinExistence type="predicted"/>
<feature type="domain" description="Transglycosylase SLT" evidence="1">
    <location>
        <begin position="38"/>
        <end position="151"/>
    </location>
</feature>
<gene>
    <name evidence="2" type="ORF">SAMN02745134_00836</name>
</gene>
<dbReference type="STRING" id="1121291.SAMN02745134_00836"/>
<sequence>MSYKSIRNILLLILIVASVALNIKSIGRYFYPIKYSKYIYEYSAKYNLDPYFVTAVIRTESNFDFSAKSNKNAYGLMQITSSTGDWSAKQMGIKNFTTDNLYDPEYNINMGCWYLGNLKQEFGSLDLVAASYNAGRGNVKQWLSSSQHSKDGKNLHYIPFKETDKYVKKIRVYYNLYKWLYSK</sequence>
<evidence type="ECO:0000313" key="3">
    <source>
        <dbReference type="Proteomes" id="UP000192468"/>
    </source>
</evidence>
<evidence type="ECO:0000259" key="1">
    <source>
        <dbReference type="Pfam" id="PF01464"/>
    </source>
</evidence>
<evidence type="ECO:0000313" key="2">
    <source>
        <dbReference type="EMBL" id="SMC19446.1"/>
    </source>
</evidence>
<dbReference type="Proteomes" id="UP000192468">
    <property type="component" value="Unassembled WGS sequence"/>
</dbReference>
<dbReference type="AlphaFoldDB" id="A0A1W1X682"/>
<keyword evidence="3" id="KW-1185">Reference proteome</keyword>
<dbReference type="EMBL" id="FWXH01000002">
    <property type="protein sequence ID" value="SMC19446.1"/>
    <property type="molecule type" value="Genomic_DNA"/>
</dbReference>
<protein>
    <submittedName>
        <fullName evidence="2">Soluble lytic murein transglycosylase</fullName>
    </submittedName>
</protein>
<dbReference type="InterPro" id="IPR008258">
    <property type="entry name" value="Transglycosylase_SLT_dom_1"/>
</dbReference>
<dbReference type="RefSeq" id="WP_084114025.1">
    <property type="nucleotide sequence ID" value="NZ_FWXH01000002.1"/>
</dbReference>
<dbReference type="SUPFAM" id="SSF53955">
    <property type="entry name" value="Lysozyme-like"/>
    <property type="match status" value="1"/>
</dbReference>
<dbReference type="Gene3D" id="1.10.530.10">
    <property type="match status" value="1"/>
</dbReference>
<accession>A0A1W1X682</accession>
<dbReference type="InterPro" id="IPR023346">
    <property type="entry name" value="Lysozyme-like_dom_sf"/>
</dbReference>